<feature type="compositionally biased region" description="Polar residues" evidence="1">
    <location>
        <begin position="303"/>
        <end position="312"/>
    </location>
</feature>
<reference evidence="2" key="1">
    <citation type="submission" date="2023-07" db="EMBL/GenBank/DDBJ databases">
        <authorList>
            <consortium name="AG Swart"/>
            <person name="Singh M."/>
            <person name="Singh A."/>
            <person name="Seah K."/>
            <person name="Emmerich C."/>
        </authorList>
    </citation>
    <scope>NUCLEOTIDE SEQUENCE</scope>
    <source>
        <strain evidence="2">DP1</strain>
    </source>
</reference>
<feature type="compositionally biased region" description="Polar residues" evidence="1">
    <location>
        <begin position="261"/>
        <end position="271"/>
    </location>
</feature>
<sequence>MKSKVQVEPRKMIKRGKHGHTGSIDSTKHSASIFDEFKELKTDRPIQKSSDLPESDHNVPQEAINEYEEFLAHKDSTERLERIIQEVRTIDERAHHDTKNLLNEHLDREYERNAILRELKFERFKQAKKDKQNAKQMQALWKLMQKKDREYISQIQKYQHQLKLIKQGKSFKESSSDKRSSLNKSMKQTNKEKIHKALSPYGAYCNSIKSKKLRRLSKTNSAMSSPRSSSISITPFEENKAAASSSAMTTPRKGEKHRYESNNYSDQSVPSKRSFARSKGKFSYKHKVQKTSGARSSGKSSSFICTEGNSQPPLLLKTPVKHGISKNPYTKDERGSRADCKASDSESFVKITSDEPLVQGDSWDKRERKSSSRTSLICNEEPIPTMQCSTYDTFREMGSNGGALDKAFQKIALHNKSTKSLISSETSEDIIYELSYRVEDFSELSCSAKDSPYRMNLGSSHDSTQKYAVNVDSFYEDKILDKTMKTIAEVSDENYSSKEHSKLAQPMNPRSSENCNPSHKKSGVNMPYPYTCKPKLFQHCQKVQNKHASLYKIQPKLIISDEQKEKLFNGNKEFEGIVRPSDLESSSESEQKYFYTNEDYNPMSETGTITGIERGQIFFSKEDFDLNHEVLVTNSNDYLGASSYNEDFSSPSQIISKAVLRTETEHSPRG</sequence>
<evidence type="ECO:0000313" key="2">
    <source>
        <dbReference type="EMBL" id="CAI2387824.1"/>
    </source>
</evidence>
<dbReference type="Proteomes" id="UP001295684">
    <property type="component" value="Unassembled WGS sequence"/>
</dbReference>
<feature type="compositionally biased region" description="Polar residues" evidence="1">
    <location>
        <begin position="508"/>
        <end position="517"/>
    </location>
</feature>
<feature type="compositionally biased region" description="Basic and acidic residues" evidence="1">
    <location>
        <begin position="170"/>
        <end position="180"/>
    </location>
</feature>
<organism evidence="2 3">
    <name type="scientific">Euplotes crassus</name>
    <dbReference type="NCBI Taxonomy" id="5936"/>
    <lineage>
        <taxon>Eukaryota</taxon>
        <taxon>Sar</taxon>
        <taxon>Alveolata</taxon>
        <taxon>Ciliophora</taxon>
        <taxon>Intramacronucleata</taxon>
        <taxon>Spirotrichea</taxon>
        <taxon>Hypotrichia</taxon>
        <taxon>Euplotida</taxon>
        <taxon>Euplotidae</taxon>
        <taxon>Moneuplotes</taxon>
    </lineage>
</organism>
<feature type="region of interest" description="Disordered" evidence="1">
    <location>
        <begin position="1"/>
        <end position="59"/>
    </location>
</feature>
<feature type="region of interest" description="Disordered" evidence="1">
    <location>
        <begin position="168"/>
        <end position="194"/>
    </location>
</feature>
<proteinExistence type="predicted"/>
<feature type="compositionally biased region" description="Basic and acidic residues" evidence="1">
    <location>
        <begin position="35"/>
        <end position="46"/>
    </location>
</feature>
<feature type="compositionally biased region" description="Basic residues" evidence="1">
    <location>
        <begin position="274"/>
        <end position="289"/>
    </location>
</feature>
<feature type="compositionally biased region" description="Basic and acidic residues" evidence="1">
    <location>
        <begin position="329"/>
        <end position="344"/>
    </location>
</feature>
<dbReference type="EMBL" id="CAMPGE010030307">
    <property type="protein sequence ID" value="CAI2387824.1"/>
    <property type="molecule type" value="Genomic_DNA"/>
</dbReference>
<accession>A0AAD1YBB6</accession>
<feature type="compositionally biased region" description="Basic and acidic residues" evidence="1">
    <location>
        <begin position="1"/>
        <end position="11"/>
    </location>
</feature>
<keyword evidence="3" id="KW-1185">Reference proteome</keyword>
<protein>
    <submittedName>
        <fullName evidence="2">Uncharacterized protein</fullName>
    </submittedName>
</protein>
<feature type="region of interest" description="Disordered" evidence="1">
    <location>
        <begin position="496"/>
        <end position="519"/>
    </location>
</feature>
<feature type="compositionally biased region" description="Low complexity" evidence="1">
    <location>
        <begin position="292"/>
        <end position="302"/>
    </location>
</feature>
<evidence type="ECO:0000256" key="1">
    <source>
        <dbReference type="SAM" id="MobiDB-lite"/>
    </source>
</evidence>
<feature type="region of interest" description="Disordered" evidence="1">
    <location>
        <begin position="216"/>
        <end position="345"/>
    </location>
</feature>
<gene>
    <name evidence="2" type="ORF">ECRASSUSDP1_LOCUS29458</name>
</gene>
<evidence type="ECO:0000313" key="3">
    <source>
        <dbReference type="Proteomes" id="UP001295684"/>
    </source>
</evidence>
<dbReference type="AlphaFoldDB" id="A0AAD1YBB6"/>
<comment type="caution">
    <text evidence="2">The sequence shown here is derived from an EMBL/GenBank/DDBJ whole genome shotgun (WGS) entry which is preliminary data.</text>
</comment>
<name>A0AAD1YBB6_EUPCR</name>
<feature type="compositionally biased region" description="Low complexity" evidence="1">
    <location>
        <begin position="221"/>
        <end position="232"/>
    </location>
</feature>